<dbReference type="InterPro" id="IPR009057">
    <property type="entry name" value="Homeodomain-like_sf"/>
</dbReference>
<dbReference type="InterPro" id="IPR050109">
    <property type="entry name" value="HTH-type_TetR-like_transc_reg"/>
</dbReference>
<dbReference type="GO" id="GO:0003700">
    <property type="term" value="F:DNA-binding transcription factor activity"/>
    <property type="evidence" value="ECO:0007669"/>
    <property type="project" value="TreeGrafter"/>
</dbReference>
<gene>
    <name evidence="7" type="ORF">H0P51_01000</name>
</gene>
<evidence type="ECO:0000256" key="5">
    <source>
        <dbReference type="SAM" id="MobiDB-lite"/>
    </source>
</evidence>
<evidence type="ECO:0000256" key="3">
    <source>
        <dbReference type="ARBA" id="ARBA00023163"/>
    </source>
</evidence>
<reference evidence="8" key="3">
    <citation type="submission" date="2023-07" db="EMBL/GenBank/DDBJ databases">
        <title>Description of Mycobacterium gordonae subsp. intergordonae subsp.nov. and Mycobacterium gordonae subsp. gordonae subsp. nov.</title>
        <authorList>
            <person name="Huang H."/>
        </authorList>
    </citation>
    <scope>NUCLEOTIDE SEQUENCE [LARGE SCALE GENOMIC DNA]</scope>
    <source>
        <strain evidence="8">24</strain>
    </source>
</reference>
<keyword evidence="1" id="KW-0805">Transcription regulation</keyword>
<dbReference type="Pfam" id="PF00440">
    <property type="entry name" value="TetR_N"/>
    <property type="match status" value="1"/>
</dbReference>
<dbReference type="PRINTS" id="PR00455">
    <property type="entry name" value="HTHTETR"/>
</dbReference>
<evidence type="ECO:0000313" key="8">
    <source>
        <dbReference type="Proteomes" id="UP000510682"/>
    </source>
</evidence>
<dbReference type="GO" id="GO:0000976">
    <property type="term" value="F:transcription cis-regulatory region binding"/>
    <property type="evidence" value="ECO:0007669"/>
    <property type="project" value="TreeGrafter"/>
</dbReference>
<keyword evidence="2 4" id="KW-0238">DNA-binding</keyword>
<dbReference type="InterPro" id="IPR001647">
    <property type="entry name" value="HTH_TetR"/>
</dbReference>
<dbReference type="EMBL" id="CP059165">
    <property type="protein sequence ID" value="QLL07635.1"/>
    <property type="molecule type" value="Genomic_DNA"/>
</dbReference>
<dbReference type="Gene3D" id="1.10.357.10">
    <property type="entry name" value="Tetracycline Repressor, domain 2"/>
    <property type="match status" value="1"/>
</dbReference>
<evidence type="ECO:0000313" key="7">
    <source>
        <dbReference type="EMBL" id="QLL07635.1"/>
    </source>
</evidence>
<dbReference type="Proteomes" id="UP000510682">
    <property type="component" value="Chromosome"/>
</dbReference>
<dbReference type="KEGG" id="mgor:H0P51_01000"/>
<feature type="region of interest" description="Disordered" evidence="5">
    <location>
        <begin position="1"/>
        <end position="25"/>
    </location>
</feature>
<accession>A0A7D6HY78</accession>
<proteinExistence type="predicted"/>
<dbReference type="PROSITE" id="PS50977">
    <property type="entry name" value="HTH_TETR_2"/>
    <property type="match status" value="1"/>
</dbReference>
<dbReference type="PANTHER" id="PTHR30055:SF234">
    <property type="entry name" value="HTH-TYPE TRANSCRIPTIONAL REGULATOR BETI"/>
    <property type="match status" value="1"/>
</dbReference>
<evidence type="ECO:0000256" key="1">
    <source>
        <dbReference type="ARBA" id="ARBA00023015"/>
    </source>
</evidence>
<feature type="DNA-binding region" description="H-T-H motif" evidence="4">
    <location>
        <begin position="51"/>
        <end position="70"/>
    </location>
</feature>
<keyword evidence="8" id="KW-1185">Reference proteome</keyword>
<protein>
    <submittedName>
        <fullName evidence="7">TetR/AcrR family transcriptional regulator</fullName>
    </submittedName>
</protein>
<reference evidence="8" key="1">
    <citation type="submission" date="2020-07" db="EMBL/GenBank/DDBJ databases">
        <title>Description of Mycobacterium gordonae subsp. intergordonae subsp.nov. and Mycobacterium gordonae subsp. gordonae subsp. nov.</title>
        <authorList>
            <person name="Yu X."/>
        </authorList>
    </citation>
    <scope>NUCLEOTIDE SEQUENCE [LARGE SCALE GENOMIC DNA]</scope>
    <source>
        <strain evidence="8">24</strain>
    </source>
</reference>
<evidence type="ECO:0000256" key="2">
    <source>
        <dbReference type="ARBA" id="ARBA00023125"/>
    </source>
</evidence>
<keyword evidence="3" id="KW-0804">Transcription</keyword>
<dbReference type="AlphaFoldDB" id="A0A7D6HY78"/>
<organism evidence="7 8">
    <name type="scientific">Mycobacterium vicinigordonae</name>
    <dbReference type="NCBI Taxonomy" id="1719132"/>
    <lineage>
        <taxon>Bacteria</taxon>
        <taxon>Bacillati</taxon>
        <taxon>Actinomycetota</taxon>
        <taxon>Actinomycetes</taxon>
        <taxon>Mycobacteriales</taxon>
        <taxon>Mycobacteriaceae</taxon>
        <taxon>Mycobacterium</taxon>
    </lineage>
</organism>
<sequence>MATREHAPNPTSKRTRPYRSELRAQAASQTRTTILDAAMRLFLERGYGKVTINDIAQQAGLATPTVYASTGGKAAILSTLIGERQYGDPVVESTLEVIRKSHTSEEVVAAIASGTRVNNQRFHDISQVMVTAAAVDDAAAEILQRSDEWYRGVLSQGARRMKSLRGLHKGIGEKRATDILWYFFGRQSWHLLVYDLRWSWDATESFLNAQAATALILDRC</sequence>
<reference evidence="7 8" key="2">
    <citation type="submission" date="2020-07" db="EMBL/GenBank/DDBJ databases">
        <authorList>
            <person name="Yu X."/>
        </authorList>
    </citation>
    <scope>NUCLEOTIDE SEQUENCE [LARGE SCALE GENOMIC DNA]</scope>
    <source>
        <strain evidence="8">24</strain>
    </source>
</reference>
<evidence type="ECO:0000259" key="6">
    <source>
        <dbReference type="PROSITE" id="PS50977"/>
    </source>
</evidence>
<dbReference type="PANTHER" id="PTHR30055">
    <property type="entry name" value="HTH-TYPE TRANSCRIPTIONAL REGULATOR RUTR"/>
    <property type="match status" value="1"/>
</dbReference>
<name>A0A7D6HY78_9MYCO</name>
<feature type="domain" description="HTH tetR-type" evidence="6">
    <location>
        <begin position="28"/>
        <end position="88"/>
    </location>
</feature>
<dbReference type="RefSeq" id="WP_180916236.1">
    <property type="nucleotide sequence ID" value="NZ_CP059165.1"/>
</dbReference>
<evidence type="ECO:0000256" key="4">
    <source>
        <dbReference type="PROSITE-ProRule" id="PRU00335"/>
    </source>
</evidence>
<dbReference type="SUPFAM" id="SSF46689">
    <property type="entry name" value="Homeodomain-like"/>
    <property type="match status" value="1"/>
</dbReference>